<dbReference type="Pfam" id="PF00583">
    <property type="entry name" value="Acetyltransf_1"/>
    <property type="match status" value="1"/>
</dbReference>
<gene>
    <name evidence="1" type="ORF">FY550_03905</name>
</gene>
<dbReference type="InterPro" id="IPR000182">
    <property type="entry name" value="GNAT_dom"/>
</dbReference>
<dbReference type="STRING" id="657387.BH688_00160"/>
<keyword evidence="2" id="KW-1185">Reference proteome</keyword>
<organism evidence="1 2">
    <name type="scientific">Kushneria phosphatilytica</name>
    <dbReference type="NCBI Taxonomy" id="657387"/>
    <lineage>
        <taxon>Bacteria</taxon>
        <taxon>Pseudomonadati</taxon>
        <taxon>Pseudomonadota</taxon>
        <taxon>Gammaproteobacteria</taxon>
        <taxon>Oceanospirillales</taxon>
        <taxon>Halomonadaceae</taxon>
        <taxon>Kushneria</taxon>
    </lineage>
</organism>
<dbReference type="PANTHER" id="PTHR43138">
    <property type="entry name" value="ACETYLTRANSFERASE, GNAT FAMILY"/>
    <property type="match status" value="1"/>
</dbReference>
<dbReference type="EMBL" id="CP043420">
    <property type="protein sequence ID" value="QEL12709.1"/>
    <property type="molecule type" value="Genomic_DNA"/>
</dbReference>
<evidence type="ECO:0000313" key="2">
    <source>
        <dbReference type="Proteomes" id="UP000322553"/>
    </source>
</evidence>
<dbReference type="Gene3D" id="3.40.630.30">
    <property type="match status" value="1"/>
</dbReference>
<sequence>MSLTVRSATDDDFAAIWAIFRPILAAGETYALDTDLNTDQARALWLEAPLATFVAERDGEILGSYYLKANFGGNGKHVANCGYIVSEAARGQGVAGEMCRHSLHTAHALGFTAMQYNSVIATNEGAIRLWQRHGFEIVGRLPGAFIHPRAGAVDALVMYRVLTEGPQN</sequence>
<dbReference type="PANTHER" id="PTHR43138:SF1">
    <property type="entry name" value="N-ACETYLTRANSFERASE ACA1"/>
    <property type="match status" value="1"/>
</dbReference>
<dbReference type="InterPro" id="IPR052742">
    <property type="entry name" value="Mito_N-acetyltransferase"/>
</dbReference>
<protein>
    <submittedName>
        <fullName evidence="1">GNAT family N-acetyltransferase</fullName>
    </submittedName>
</protein>
<proteinExistence type="predicted"/>
<dbReference type="SUPFAM" id="SSF55729">
    <property type="entry name" value="Acyl-CoA N-acyltransferases (Nat)"/>
    <property type="match status" value="1"/>
</dbReference>
<dbReference type="GO" id="GO:0016747">
    <property type="term" value="F:acyltransferase activity, transferring groups other than amino-acyl groups"/>
    <property type="evidence" value="ECO:0007669"/>
    <property type="project" value="InterPro"/>
</dbReference>
<keyword evidence="1" id="KW-0808">Transferase</keyword>
<accession>A0A1S1NZY7</accession>
<dbReference type="AlphaFoldDB" id="A0A1S1NZY7"/>
<dbReference type="KEGG" id="kuy:FY550_03905"/>
<dbReference type="Proteomes" id="UP000322553">
    <property type="component" value="Chromosome"/>
</dbReference>
<reference evidence="1 2" key="1">
    <citation type="submission" date="2019-08" db="EMBL/GenBank/DDBJ databases">
        <title>Complete genome sequence of Kushneria sp. YCWA18, a halophilic phosphate-solubilizing bacterium isolated from Daqiao saltern in China.</title>
        <authorList>
            <person name="Du G.-X."/>
            <person name="Qu L.-Y."/>
        </authorList>
    </citation>
    <scope>NUCLEOTIDE SEQUENCE [LARGE SCALE GENOMIC DNA]</scope>
    <source>
        <strain evidence="1 2">YCWA18</strain>
    </source>
</reference>
<dbReference type="InterPro" id="IPR016181">
    <property type="entry name" value="Acyl_CoA_acyltransferase"/>
</dbReference>
<dbReference type="PROSITE" id="PS51186">
    <property type="entry name" value="GNAT"/>
    <property type="match status" value="1"/>
</dbReference>
<dbReference type="OrthoDB" id="9788300at2"/>
<evidence type="ECO:0000313" key="1">
    <source>
        <dbReference type="EMBL" id="QEL12709.1"/>
    </source>
</evidence>
<name>A0A1S1NZY7_9GAMM</name>
<dbReference type="CDD" id="cd04301">
    <property type="entry name" value="NAT_SF"/>
    <property type="match status" value="1"/>
</dbReference>